<feature type="compositionally biased region" description="Polar residues" evidence="1">
    <location>
        <begin position="439"/>
        <end position="543"/>
    </location>
</feature>
<feature type="region of interest" description="Disordered" evidence="1">
    <location>
        <begin position="765"/>
        <end position="810"/>
    </location>
</feature>
<feature type="compositionally biased region" description="Low complexity" evidence="1">
    <location>
        <begin position="368"/>
        <end position="438"/>
    </location>
</feature>
<feature type="compositionally biased region" description="Low complexity" evidence="1">
    <location>
        <begin position="909"/>
        <end position="938"/>
    </location>
</feature>
<feature type="compositionally biased region" description="Low complexity" evidence="1">
    <location>
        <begin position="318"/>
        <end position="338"/>
    </location>
</feature>
<dbReference type="PANTHER" id="PTHR39110:SF1">
    <property type="entry name" value="TRANSMEMBRANE PROTEIN"/>
    <property type="match status" value="1"/>
</dbReference>
<protein>
    <submittedName>
        <fullName evidence="2">Serine-rich protein</fullName>
    </submittedName>
</protein>
<evidence type="ECO:0000256" key="1">
    <source>
        <dbReference type="SAM" id="MobiDB-lite"/>
    </source>
</evidence>
<gene>
    <name evidence="2" type="ORF">L0N21_01345</name>
</gene>
<dbReference type="InterPro" id="IPR053329">
    <property type="entry name" value="Merozoite_Surface_Assoc"/>
</dbReference>
<sequence length="1540" mass="164995">MLSLFQIKQILHPVTETLPTDDFRILDSWAEYDENSSKDPEKRNLQYLCYEMEVMNPSTGERIHCYKAIKMARVIRLPADAKQSTALMDMQEQVLTAVNQQNANLITIIANVLKPVAVGLLYIYGIQGVASTINKAKEKAKHGFLGFVGSMQGTFRVLEMRCANAEETEWLREKMYNMDYLTVVRGIPKANKAGEDAGNKGMGGSNVNPDSQGTLEEIITGMADYEYVLEILSTPVHTDTLMSWQRQSQVEMTDWYGQLQGTKSLSLNLSIPMMYMANASQSQGWSKAYTDANTVSYARGESFTTSQGQSVGQSLSQTYGQSMGQSQGQSISNSYSQGVSHTQGVSFGQTFGHSIGQSSGFSINQSHGTSSGVSFGQSQGVSNGSSFGQSQGSSSGTSFGQSHGTSSGTSFGQSHGTSSGTSFGQSQGTSSGTSFVQSHGTSSGSSFGVSQNESTNVGTSVNHGVSQNTGISQGQSQSFNQGISHSYGTSQNQGISQSTNISQGHSVSQGNSYNMSYGQNTSQSHSVGNSQSYGWSQGQSMNRGQSASFGQSSSSSLSQGVSSSSSFGMSEGVNSSHGSSANYGQSSSAGHSSTFGGNFGGSLGLPFGTASGNASISGSSSDSASFGESSSNGISNSVGQSHGTSFGTSSGSSMSSGVSHGQSTSQGASLSYGSSAGISGSYGANESYGTNIGQSISQGWGANQSVSDSYSIGNGVSQSVSHGISESAGLSQSYGYGQSSSISNSVGVSDSMGMSYGHGVSTGISASQNVGQSDSTSMSQNFGQSQSQNFGMNFGQSQSQNMSQNYGQSASQNFGQNYGISSGVNYGQNYGQSVSQNVGQNYGISDSVSYGQNYGQSESYSQSQNYGQSESVGQSETFGKSVGQTLTNSVSQSASTGYGQNVGNTESVSNGNSYTTSNGSSQGTSNGTTGTSSMGTSSSMGLGPSIGYSKSYQWLDQGVKDLLELMEYQNERIKKALRGQGAFYTYVYIACPSLDALSTAQAVAKSTWQNEYAMVNPVQVLDLTETEQKHLLYHFSAFSADVTRENVFGAEEYKYCTVLLPEEYVAYTHLPRVSEGGVFSIVQDVPKFSVPARMQGDIYMGTILNPERFTFEHGYRTAFDYRIDENNLMHGFFTGASRSGKTVAAMRFIAELSQIRRKKTGKRLRIVVMDPKQDWRTLARFVEPERFNFYSMGNPNFNPIHINPWKVPHGVNPQVWIDGVIDIYCRAYGLLERGKQMIADVVYELYKENGVFDVSGSDSESKDLVAELSSRVNFQSIYRRMEEKRDKLTGAGKSGNDTKDAYARLIERLSCFSREYSIESKLYGSSEGIAIDDLIGADEVTVLESKGLENTFKNFIFGVITSGFFKFALAHEGGYLADDQYETVLVLEEANEVLTGNDCAGTGGGQNFGMSGQSEFEQILDQSAGYGLFIFAITQKIADMPSSVIANSGLVFAGRLKRTDDINVVVRTVGREERIDDRDLVKWFPRSPTGWFVCQTSRTFDFKDAEPILVQISRLNINPPSNIELDEILIQKKAKTIMSA</sequence>
<dbReference type="Gene3D" id="3.40.50.300">
    <property type="entry name" value="P-loop containing nucleotide triphosphate hydrolases"/>
    <property type="match status" value="1"/>
</dbReference>
<proteinExistence type="predicted"/>
<feature type="region of interest" description="Disordered" evidence="1">
    <location>
        <begin position="318"/>
        <end position="339"/>
    </location>
</feature>
<dbReference type="NCBIfam" id="NF033849">
    <property type="entry name" value="ser_rich_anae_1"/>
    <property type="match status" value="1"/>
</dbReference>
<reference evidence="2" key="1">
    <citation type="submission" date="2022-01" db="EMBL/GenBank/DDBJ databases">
        <title>Collection of gut derived symbiotic bacterial strains cultured from healthy donors.</title>
        <authorList>
            <person name="Lin H."/>
            <person name="Kohout C."/>
            <person name="Waligurski E."/>
            <person name="Pamer E.G."/>
        </authorList>
    </citation>
    <scope>NUCLEOTIDE SEQUENCE</scope>
    <source>
        <strain evidence="2">DFI.5.49</strain>
    </source>
</reference>
<name>A0AAE3EYL4_9FIRM</name>
<feature type="compositionally biased region" description="Low complexity" evidence="1">
    <location>
        <begin position="777"/>
        <end position="791"/>
    </location>
</feature>
<evidence type="ECO:0000313" key="2">
    <source>
        <dbReference type="EMBL" id="MCG4764173.1"/>
    </source>
</evidence>
<feature type="region of interest" description="Disordered" evidence="1">
    <location>
        <begin position="614"/>
        <end position="670"/>
    </location>
</feature>
<feature type="compositionally biased region" description="Low complexity" evidence="1">
    <location>
        <begin position="544"/>
        <end position="576"/>
    </location>
</feature>
<comment type="caution">
    <text evidence="2">The sequence shown here is derived from an EMBL/GenBank/DDBJ whole genome shotgun (WGS) entry which is preliminary data.</text>
</comment>
<dbReference type="PANTHER" id="PTHR39110">
    <property type="entry name" value="TRANSMEMBRANE PROTEIN"/>
    <property type="match status" value="1"/>
</dbReference>
<evidence type="ECO:0000313" key="3">
    <source>
        <dbReference type="Proteomes" id="UP001199915"/>
    </source>
</evidence>
<feature type="region of interest" description="Disordered" evidence="1">
    <location>
        <begin position="358"/>
        <end position="591"/>
    </location>
</feature>
<feature type="compositionally biased region" description="Polar residues" evidence="1">
    <location>
        <begin position="794"/>
        <end position="810"/>
    </location>
</feature>
<feature type="compositionally biased region" description="Polar residues" evidence="1">
    <location>
        <begin position="891"/>
        <end position="908"/>
    </location>
</feature>
<accession>A0AAE3EYL4</accession>
<feature type="region of interest" description="Disordered" evidence="1">
    <location>
        <begin position="855"/>
        <end position="878"/>
    </location>
</feature>
<dbReference type="SUPFAM" id="SSF52540">
    <property type="entry name" value="P-loop containing nucleoside triphosphate hydrolases"/>
    <property type="match status" value="1"/>
</dbReference>
<feature type="compositionally biased region" description="Polar residues" evidence="1">
    <location>
        <begin position="765"/>
        <end position="776"/>
    </location>
</feature>
<dbReference type="RefSeq" id="WP_238032721.1">
    <property type="nucleotide sequence ID" value="NZ_JAKNFS010000002.1"/>
</dbReference>
<dbReference type="InterPro" id="IPR027417">
    <property type="entry name" value="P-loop_NTPase"/>
</dbReference>
<feature type="compositionally biased region" description="Polar residues" evidence="1">
    <location>
        <begin position="577"/>
        <end position="591"/>
    </location>
</feature>
<dbReference type="EMBL" id="JAKNFS010000002">
    <property type="protein sequence ID" value="MCG4764173.1"/>
    <property type="molecule type" value="Genomic_DNA"/>
</dbReference>
<feature type="region of interest" description="Disordered" evidence="1">
    <location>
        <begin position="891"/>
        <end position="938"/>
    </location>
</feature>
<organism evidence="2 3">
    <name type="scientific">Fusicatenibacter saccharivorans</name>
    <dbReference type="NCBI Taxonomy" id="1150298"/>
    <lineage>
        <taxon>Bacteria</taxon>
        <taxon>Bacillati</taxon>
        <taxon>Bacillota</taxon>
        <taxon>Clostridia</taxon>
        <taxon>Lachnospirales</taxon>
        <taxon>Lachnospiraceae</taxon>
        <taxon>Fusicatenibacter</taxon>
    </lineage>
</organism>
<dbReference type="Proteomes" id="UP001199915">
    <property type="component" value="Unassembled WGS sequence"/>
</dbReference>
<feature type="compositionally biased region" description="Polar residues" evidence="1">
    <location>
        <begin position="358"/>
        <end position="367"/>
    </location>
</feature>